<dbReference type="PANTHER" id="PTHR43877">
    <property type="entry name" value="AMINOALKYLPHOSPHONATE N-ACETYLTRANSFERASE-RELATED-RELATED"/>
    <property type="match status" value="1"/>
</dbReference>
<protein>
    <recommendedName>
        <fullName evidence="3">N-acetyltransferase domain-containing protein</fullName>
    </recommendedName>
</protein>
<keyword evidence="2" id="KW-0012">Acyltransferase</keyword>
<dbReference type="PROSITE" id="PS51186">
    <property type="entry name" value="GNAT"/>
    <property type="match status" value="1"/>
</dbReference>
<evidence type="ECO:0000259" key="3">
    <source>
        <dbReference type="PROSITE" id="PS51186"/>
    </source>
</evidence>
<dbReference type="InterPro" id="IPR016181">
    <property type="entry name" value="Acyl_CoA_acyltransferase"/>
</dbReference>
<reference evidence="4 5" key="1">
    <citation type="submission" date="2016-03" db="EMBL/GenBank/DDBJ databases">
        <title>Genome sequence of Providencia stuartii strain, isolated from the salivary glands of larval Lucilia sericata.</title>
        <authorList>
            <person name="Yuan Y."/>
            <person name="Zhang Y."/>
            <person name="Fu S."/>
            <person name="Crippen T.L."/>
            <person name="Visi D."/>
            <person name="Benbow M.E."/>
            <person name="Allen M."/>
            <person name="Tomberlin J.K."/>
            <person name="Sze S.-H."/>
            <person name="Tarone A.M."/>
        </authorList>
    </citation>
    <scope>NUCLEOTIDE SEQUENCE [LARGE SCALE GENOMIC DNA]</scope>
    <source>
        <strain evidence="4 5">Crippen</strain>
    </source>
</reference>
<comment type="caution">
    <text evidence="4">The sequence shown here is derived from an EMBL/GenBank/DDBJ whole genome shotgun (WGS) entry which is preliminary data.</text>
</comment>
<dbReference type="AlphaFoldDB" id="A0A1S1HP68"/>
<gene>
    <name evidence="4" type="ORF">A3Q29_04270</name>
</gene>
<keyword evidence="5" id="KW-1185">Reference proteome</keyword>
<dbReference type="CDD" id="cd04301">
    <property type="entry name" value="NAT_SF"/>
    <property type="match status" value="1"/>
</dbReference>
<proteinExistence type="predicted"/>
<dbReference type="RefSeq" id="WP_070928037.1">
    <property type="nucleotide sequence ID" value="NZ_CANMXG010000004.1"/>
</dbReference>
<feature type="domain" description="N-acetyltransferase" evidence="3">
    <location>
        <begin position="5"/>
        <end position="152"/>
    </location>
</feature>
<dbReference type="SUPFAM" id="SSF55729">
    <property type="entry name" value="Acyl-CoA N-acyltransferases (Nat)"/>
    <property type="match status" value="1"/>
</dbReference>
<organism evidence="4 5">
    <name type="scientific">Providencia stuartii</name>
    <dbReference type="NCBI Taxonomy" id="588"/>
    <lineage>
        <taxon>Bacteria</taxon>
        <taxon>Pseudomonadati</taxon>
        <taxon>Pseudomonadota</taxon>
        <taxon>Gammaproteobacteria</taxon>
        <taxon>Enterobacterales</taxon>
        <taxon>Morganellaceae</taxon>
        <taxon>Providencia</taxon>
    </lineage>
</organism>
<accession>A0A1S1HP68</accession>
<keyword evidence="1" id="KW-0808">Transferase</keyword>
<evidence type="ECO:0000313" key="5">
    <source>
        <dbReference type="Proteomes" id="UP000179588"/>
    </source>
</evidence>
<dbReference type="InterPro" id="IPR000182">
    <property type="entry name" value="GNAT_dom"/>
</dbReference>
<dbReference type="EMBL" id="LVIE01000168">
    <property type="protein sequence ID" value="OHT23898.1"/>
    <property type="molecule type" value="Genomic_DNA"/>
</dbReference>
<dbReference type="InterPro" id="IPR050832">
    <property type="entry name" value="Bact_Acetyltransf"/>
</dbReference>
<dbReference type="PANTHER" id="PTHR43877:SF2">
    <property type="entry name" value="AMINOALKYLPHOSPHONATE N-ACETYLTRANSFERASE-RELATED"/>
    <property type="match status" value="1"/>
</dbReference>
<dbReference type="OrthoDB" id="9806849at2"/>
<dbReference type="GO" id="GO:0016747">
    <property type="term" value="F:acyltransferase activity, transferring groups other than amino-acyl groups"/>
    <property type="evidence" value="ECO:0007669"/>
    <property type="project" value="InterPro"/>
</dbReference>
<evidence type="ECO:0000256" key="1">
    <source>
        <dbReference type="ARBA" id="ARBA00022679"/>
    </source>
</evidence>
<evidence type="ECO:0000313" key="4">
    <source>
        <dbReference type="EMBL" id="OHT23898.1"/>
    </source>
</evidence>
<name>A0A1S1HP68_PROST</name>
<dbReference type="Proteomes" id="UP000179588">
    <property type="component" value="Unassembled WGS sequence"/>
</dbReference>
<dbReference type="Pfam" id="PF00583">
    <property type="entry name" value="Acetyltransf_1"/>
    <property type="match status" value="1"/>
</dbReference>
<dbReference type="Gene3D" id="3.40.630.30">
    <property type="match status" value="1"/>
</dbReference>
<sequence length="153" mass="17240">MSISIDMANASEAKELTTIALESKQYWGYSSDFIEMCRDELTLKEADFVNSLILVARNNEKYCGFVQLKLNDNAGQGELEKLFVAPSFIGQGIGKILYERAVEHARKMNIKELVLDADPNAENFYKKMGAITMYNTPSESIPGRFIPKMKITI</sequence>
<evidence type="ECO:0000256" key="2">
    <source>
        <dbReference type="ARBA" id="ARBA00023315"/>
    </source>
</evidence>